<dbReference type="Pfam" id="PF02493">
    <property type="entry name" value="MORN"/>
    <property type="match status" value="4"/>
</dbReference>
<evidence type="ECO:0008006" key="6">
    <source>
        <dbReference type="Google" id="ProtNLM"/>
    </source>
</evidence>
<evidence type="ECO:0000256" key="2">
    <source>
        <dbReference type="ARBA" id="ARBA00022737"/>
    </source>
</evidence>
<evidence type="ECO:0000256" key="3">
    <source>
        <dbReference type="ARBA" id="ARBA00023273"/>
    </source>
</evidence>
<dbReference type="SUPFAM" id="SSF82185">
    <property type="entry name" value="Histone H3 K4-specific methyltransferase SET7/9 N-terminal domain"/>
    <property type="match status" value="1"/>
</dbReference>
<dbReference type="Proteomes" id="UP000275408">
    <property type="component" value="Unassembled WGS sequence"/>
</dbReference>
<comment type="subcellular location">
    <subcellularLocation>
        <location evidence="1">Cell projection</location>
    </subcellularLocation>
</comment>
<protein>
    <recommendedName>
        <fullName evidence="6">MORN repeat-containing protein 4</fullName>
    </recommendedName>
</protein>
<comment type="caution">
    <text evidence="4">The sequence shown here is derived from an EMBL/GenBank/DDBJ whole genome shotgun (WGS) entry which is preliminary data.</text>
</comment>
<dbReference type="AlphaFoldDB" id="A0A3M6UBF5"/>
<evidence type="ECO:0000313" key="4">
    <source>
        <dbReference type="EMBL" id="RMX51017.1"/>
    </source>
</evidence>
<name>A0A3M6UBF5_POCDA</name>
<dbReference type="InterPro" id="IPR003409">
    <property type="entry name" value="MORN"/>
</dbReference>
<dbReference type="SMART" id="SM00698">
    <property type="entry name" value="MORN"/>
    <property type="match status" value="4"/>
</dbReference>
<gene>
    <name evidence="4" type="ORF">pdam_00018441</name>
</gene>
<dbReference type="GO" id="GO:0042995">
    <property type="term" value="C:cell projection"/>
    <property type="evidence" value="ECO:0007669"/>
    <property type="project" value="UniProtKB-SubCell"/>
</dbReference>
<evidence type="ECO:0000313" key="5">
    <source>
        <dbReference type="Proteomes" id="UP000275408"/>
    </source>
</evidence>
<accession>A0A3M6UBF5</accession>
<keyword evidence="3" id="KW-0966">Cell projection</keyword>
<proteinExistence type="predicted"/>
<dbReference type="PANTHER" id="PTHR46614:SF1">
    <property type="entry name" value="MORN REPEAT-CONTAINING PROTEIN 4"/>
    <property type="match status" value="1"/>
</dbReference>
<dbReference type="STRING" id="46731.A0A3M6UBF5"/>
<dbReference type="GO" id="GO:0048678">
    <property type="term" value="P:response to axon injury"/>
    <property type="evidence" value="ECO:0007669"/>
    <property type="project" value="TreeGrafter"/>
</dbReference>
<keyword evidence="2" id="KW-0677">Repeat</keyword>
<keyword evidence="5" id="KW-1185">Reference proteome</keyword>
<dbReference type="OMA" id="FTRCDGM"/>
<reference evidence="4 5" key="1">
    <citation type="journal article" date="2018" name="Sci. Rep.">
        <title>Comparative analysis of the Pocillopora damicornis genome highlights role of immune system in coral evolution.</title>
        <authorList>
            <person name="Cunning R."/>
            <person name="Bay R.A."/>
            <person name="Gillette P."/>
            <person name="Baker A.C."/>
            <person name="Traylor-Knowles N."/>
        </authorList>
    </citation>
    <scope>NUCLEOTIDE SEQUENCE [LARGE SCALE GENOMIC DNA]</scope>
    <source>
        <strain evidence="4">RSMAS</strain>
        <tissue evidence="4">Whole animal</tissue>
    </source>
</reference>
<dbReference type="InterPro" id="IPR052315">
    <property type="entry name" value="MORN4"/>
</dbReference>
<dbReference type="EMBL" id="RCHS01001862">
    <property type="protein sequence ID" value="RMX51017.1"/>
    <property type="molecule type" value="Genomic_DNA"/>
</dbReference>
<organism evidence="4 5">
    <name type="scientific">Pocillopora damicornis</name>
    <name type="common">Cauliflower coral</name>
    <name type="synonym">Millepora damicornis</name>
    <dbReference type="NCBI Taxonomy" id="46731"/>
    <lineage>
        <taxon>Eukaryota</taxon>
        <taxon>Metazoa</taxon>
        <taxon>Cnidaria</taxon>
        <taxon>Anthozoa</taxon>
        <taxon>Hexacorallia</taxon>
        <taxon>Scleractinia</taxon>
        <taxon>Astrocoeniina</taxon>
        <taxon>Pocilloporidae</taxon>
        <taxon>Pocillopora</taxon>
    </lineage>
</organism>
<evidence type="ECO:0000256" key="1">
    <source>
        <dbReference type="ARBA" id="ARBA00004316"/>
    </source>
</evidence>
<sequence>MSSPSSQAIARHKFRYPIGDTYDGEWNNDGRKHGIGELTLVDGTKYTGQFQSGFCHGHGVAKFPDGSLYEGEFENGKYHGYGVFTRSDGMRFEGRFQSGRVDGEGRITFPDGSHGRPRQEGYFMGTELVERHRVNESVLKAQQALKMARNITI</sequence>
<dbReference type="Gene3D" id="2.20.110.10">
    <property type="entry name" value="Histone H3 K4-specific methyltransferase SET7/9 N-terminal domain"/>
    <property type="match status" value="2"/>
</dbReference>
<dbReference type="PANTHER" id="PTHR46614">
    <property type="entry name" value="MORN REPEAT-CONTAINING PROTEIN 4"/>
    <property type="match status" value="1"/>
</dbReference>
<dbReference type="OrthoDB" id="406044at2759"/>